<evidence type="ECO:0000313" key="1">
    <source>
        <dbReference type="EMBL" id="EGC31967.1"/>
    </source>
</evidence>
<dbReference type="OrthoDB" id="16167at2759"/>
<evidence type="ECO:0000313" key="2">
    <source>
        <dbReference type="Proteomes" id="UP000001064"/>
    </source>
</evidence>
<dbReference type="InterPro" id="IPR016024">
    <property type="entry name" value="ARM-type_fold"/>
</dbReference>
<dbReference type="InParanoid" id="F0ZVR9"/>
<dbReference type="AlphaFoldDB" id="F0ZVR9"/>
<dbReference type="OMA" id="ADIDQLW"/>
<accession>F0ZVR9</accession>
<gene>
    <name evidence="1" type="ORF">DICPUDRAFT_57393</name>
</gene>
<sequence>MSTSNEIINCINESFISINTNDNLEQDSVAYLSGLISECESFEELKEQFSVFCKEFEIISNEQEVEDVFNTLVALLKRKGLISFNIEKSKPHLVCTVNPNAEPKLDDPNLTMEQYLSLTRSSDSRVRLLTLRSMCPCKVKADIDQLWDRIIEMSQDDDPKVRYQAMHNLCDGSPIWREESVIRALEGMHNDKNAKIRRRIHNILVHYKHTGKWNIM</sequence>
<reference evidence="2" key="1">
    <citation type="journal article" date="2011" name="Genome Biol.">
        <title>Comparative genomics of the social amoebae Dictyostelium discoideum and Dictyostelium purpureum.</title>
        <authorList>
            <consortium name="US DOE Joint Genome Institute (JGI-PGF)"/>
            <person name="Sucgang R."/>
            <person name="Kuo A."/>
            <person name="Tian X."/>
            <person name="Salerno W."/>
            <person name="Parikh A."/>
            <person name="Feasley C.L."/>
            <person name="Dalin E."/>
            <person name="Tu H."/>
            <person name="Huang E."/>
            <person name="Barry K."/>
            <person name="Lindquist E."/>
            <person name="Shapiro H."/>
            <person name="Bruce D."/>
            <person name="Schmutz J."/>
            <person name="Salamov A."/>
            <person name="Fey P."/>
            <person name="Gaudet P."/>
            <person name="Anjard C."/>
            <person name="Babu M.M."/>
            <person name="Basu S."/>
            <person name="Bushmanova Y."/>
            <person name="van der Wel H."/>
            <person name="Katoh-Kurasawa M."/>
            <person name="Dinh C."/>
            <person name="Coutinho P.M."/>
            <person name="Saito T."/>
            <person name="Elias M."/>
            <person name="Schaap P."/>
            <person name="Kay R.R."/>
            <person name="Henrissat B."/>
            <person name="Eichinger L."/>
            <person name="Rivero F."/>
            <person name="Putnam N.H."/>
            <person name="West C.M."/>
            <person name="Loomis W.F."/>
            <person name="Chisholm R.L."/>
            <person name="Shaulsky G."/>
            <person name="Strassmann J.E."/>
            <person name="Queller D.C."/>
            <person name="Kuspa A."/>
            <person name="Grigoriev I.V."/>
        </authorList>
    </citation>
    <scope>NUCLEOTIDE SEQUENCE [LARGE SCALE GENOMIC DNA]</scope>
    <source>
        <strain evidence="2">QSDP1</strain>
    </source>
</reference>
<dbReference type="Gene3D" id="1.25.10.10">
    <property type="entry name" value="Leucine-rich Repeat Variant"/>
    <property type="match status" value="1"/>
</dbReference>
<evidence type="ECO:0008006" key="3">
    <source>
        <dbReference type="Google" id="ProtNLM"/>
    </source>
</evidence>
<dbReference type="eggNOG" id="ENOG502S6YB">
    <property type="taxonomic scope" value="Eukaryota"/>
</dbReference>
<dbReference type="VEuPathDB" id="AmoebaDB:DICPUDRAFT_57393"/>
<dbReference type="Proteomes" id="UP000001064">
    <property type="component" value="Unassembled WGS sequence"/>
</dbReference>
<dbReference type="SUPFAM" id="SSF48371">
    <property type="entry name" value="ARM repeat"/>
    <property type="match status" value="1"/>
</dbReference>
<name>F0ZVR9_DICPU</name>
<keyword evidence="2" id="KW-1185">Reference proteome</keyword>
<dbReference type="KEGG" id="dpp:DICPUDRAFT_57393"/>
<protein>
    <recommendedName>
        <fullName evidence="3">Condensin complex subunit 1 C-terminal domain-containing protein</fullName>
    </recommendedName>
</protein>
<dbReference type="GeneID" id="10507694"/>
<dbReference type="InterPro" id="IPR011989">
    <property type="entry name" value="ARM-like"/>
</dbReference>
<dbReference type="EMBL" id="GL871219">
    <property type="protein sequence ID" value="EGC31967.1"/>
    <property type="molecule type" value="Genomic_DNA"/>
</dbReference>
<dbReference type="RefSeq" id="XP_003291503.1">
    <property type="nucleotide sequence ID" value="XM_003291455.1"/>
</dbReference>
<proteinExistence type="predicted"/>
<organism evidence="1 2">
    <name type="scientific">Dictyostelium purpureum</name>
    <name type="common">Slime mold</name>
    <dbReference type="NCBI Taxonomy" id="5786"/>
    <lineage>
        <taxon>Eukaryota</taxon>
        <taxon>Amoebozoa</taxon>
        <taxon>Evosea</taxon>
        <taxon>Eumycetozoa</taxon>
        <taxon>Dictyostelia</taxon>
        <taxon>Dictyosteliales</taxon>
        <taxon>Dictyosteliaceae</taxon>
        <taxon>Dictyostelium</taxon>
    </lineage>
</organism>